<dbReference type="AlphaFoldDB" id="A0A6A6J203"/>
<protein>
    <submittedName>
        <fullName evidence="1">Uncharacterized protein</fullName>
    </submittedName>
</protein>
<dbReference type="Proteomes" id="UP000800094">
    <property type="component" value="Unassembled WGS sequence"/>
</dbReference>
<dbReference type="GeneID" id="54576413"/>
<reference evidence="1" key="1">
    <citation type="journal article" date="2020" name="Stud. Mycol.">
        <title>101 Dothideomycetes genomes: a test case for predicting lifestyles and emergence of pathogens.</title>
        <authorList>
            <person name="Haridas S."/>
            <person name="Albert R."/>
            <person name="Binder M."/>
            <person name="Bloem J."/>
            <person name="Labutti K."/>
            <person name="Salamov A."/>
            <person name="Andreopoulos B."/>
            <person name="Baker S."/>
            <person name="Barry K."/>
            <person name="Bills G."/>
            <person name="Bluhm B."/>
            <person name="Cannon C."/>
            <person name="Castanera R."/>
            <person name="Culley D."/>
            <person name="Daum C."/>
            <person name="Ezra D."/>
            <person name="Gonzalez J."/>
            <person name="Henrissat B."/>
            <person name="Kuo A."/>
            <person name="Liang C."/>
            <person name="Lipzen A."/>
            <person name="Lutzoni F."/>
            <person name="Magnuson J."/>
            <person name="Mondo S."/>
            <person name="Nolan M."/>
            <person name="Ohm R."/>
            <person name="Pangilinan J."/>
            <person name="Park H.-J."/>
            <person name="Ramirez L."/>
            <person name="Alfaro M."/>
            <person name="Sun H."/>
            <person name="Tritt A."/>
            <person name="Yoshinaga Y."/>
            <person name="Zwiers L.-H."/>
            <person name="Turgeon B."/>
            <person name="Goodwin S."/>
            <person name="Spatafora J."/>
            <person name="Crous P."/>
            <person name="Grigoriev I."/>
        </authorList>
    </citation>
    <scope>NUCLEOTIDE SEQUENCE</scope>
    <source>
        <strain evidence="1">CBS 122368</strain>
    </source>
</reference>
<keyword evidence="2" id="KW-1185">Reference proteome</keyword>
<evidence type="ECO:0000313" key="1">
    <source>
        <dbReference type="EMBL" id="KAF2256824.1"/>
    </source>
</evidence>
<sequence>MLPPVDSAVLQRNPNFEALYKDLCTRKLNPDGSTQERKKQRMHDDIRRNLTTLRTNLHTSRTLIQTLSDLPSKATSLPPELHSVIELATAQLSGYIPPSDRAILAADIETFLSHLPTISAALSTQLTTIADLLCTICDPKNPPSIDALPARAEKLRDAATTALPADLAEAKLHLANTAYAVLTTHRTLLQTSIRILEQTQHGTLTRTTKSRAEHLHARAALLGLQARIHTHTHPPPAEFVAALKNFKAEQGASEKGLRDREALARRELELYRGAGEKGMRDLARRKVWLRGEIERVEAEIGSLERGE</sequence>
<organism evidence="1 2">
    <name type="scientific">Trematosphaeria pertusa</name>
    <dbReference type="NCBI Taxonomy" id="390896"/>
    <lineage>
        <taxon>Eukaryota</taxon>
        <taxon>Fungi</taxon>
        <taxon>Dikarya</taxon>
        <taxon>Ascomycota</taxon>
        <taxon>Pezizomycotina</taxon>
        <taxon>Dothideomycetes</taxon>
        <taxon>Pleosporomycetidae</taxon>
        <taxon>Pleosporales</taxon>
        <taxon>Massarineae</taxon>
        <taxon>Trematosphaeriaceae</taxon>
        <taxon>Trematosphaeria</taxon>
    </lineage>
</organism>
<dbReference type="EMBL" id="ML987189">
    <property type="protein sequence ID" value="KAF2256824.1"/>
    <property type="molecule type" value="Genomic_DNA"/>
</dbReference>
<dbReference type="RefSeq" id="XP_033691828.1">
    <property type="nucleotide sequence ID" value="XM_033823083.1"/>
</dbReference>
<accession>A0A6A6J203</accession>
<gene>
    <name evidence="1" type="ORF">BU26DRAFT_414708</name>
</gene>
<evidence type="ECO:0000313" key="2">
    <source>
        <dbReference type="Proteomes" id="UP000800094"/>
    </source>
</evidence>
<dbReference type="OrthoDB" id="66964at2759"/>
<proteinExistence type="predicted"/>
<name>A0A6A6J203_9PLEO</name>